<evidence type="ECO:0000256" key="1">
    <source>
        <dbReference type="SAM" id="SignalP"/>
    </source>
</evidence>
<reference evidence="4" key="2">
    <citation type="submission" date="2019-09" db="UniProtKB">
        <authorList>
            <consortium name="WormBaseParasite"/>
        </authorList>
    </citation>
    <scope>IDENTIFICATION</scope>
</reference>
<dbReference type="OrthoDB" id="6431778at2759"/>
<dbReference type="EMBL" id="UZAH01030021">
    <property type="protein sequence ID" value="VDP08894.1"/>
    <property type="molecule type" value="Genomic_DNA"/>
</dbReference>
<keyword evidence="1" id="KW-0732">Signal</keyword>
<dbReference type="AlphaFoldDB" id="A0A183G6U9"/>
<sequence>MWRILLMAALCSSNVLHDFEEERPCISWVKNFETGKCYMVIEMEQCQVDKDEHFWHLLLSALNQGSSAAKHWNPG</sequence>
<protein>
    <submittedName>
        <fullName evidence="4">Secreted protein</fullName>
    </submittedName>
</protein>
<evidence type="ECO:0000313" key="2">
    <source>
        <dbReference type="EMBL" id="VDP08894.1"/>
    </source>
</evidence>
<evidence type="ECO:0000313" key="4">
    <source>
        <dbReference type="WBParaSite" id="HPBE_0001745001-mRNA-1"/>
    </source>
</evidence>
<accession>A0A3P8BSX0</accession>
<feature type="signal peptide" evidence="1">
    <location>
        <begin position="1"/>
        <end position="17"/>
    </location>
</feature>
<name>A0A183G6U9_HELPZ</name>
<gene>
    <name evidence="2" type="ORF">HPBE_LOCUS17449</name>
</gene>
<reference evidence="2 3" key="1">
    <citation type="submission" date="2018-11" db="EMBL/GenBank/DDBJ databases">
        <authorList>
            <consortium name="Pathogen Informatics"/>
        </authorList>
    </citation>
    <scope>NUCLEOTIDE SEQUENCE [LARGE SCALE GENOMIC DNA]</scope>
</reference>
<dbReference type="Proteomes" id="UP000050761">
    <property type="component" value="Unassembled WGS sequence"/>
</dbReference>
<proteinExistence type="predicted"/>
<feature type="chain" id="PRO_5044551894" evidence="1">
    <location>
        <begin position="18"/>
        <end position="75"/>
    </location>
</feature>
<accession>A0A183G6U9</accession>
<dbReference type="WBParaSite" id="HPBE_0001745001-mRNA-1">
    <property type="protein sequence ID" value="HPBE_0001745001-mRNA-1"/>
    <property type="gene ID" value="HPBE_0001745001"/>
</dbReference>
<keyword evidence="3" id="KW-1185">Reference proteome</keyword>
<evidence type="ECO:0000313" key="3">
    <source>
        <dbReference type="Proteomes" id="UP000050761"/>
    </source>
</evidence>
<organism evidence="3 4">
    <name type="scientific">Heligmosomoides polygyrus</name>
    <name type="common">Parasitic roundworm</name>
    <dbReference type="NCBI Taxonomy" id="6339"/>
    <lineage>
        <taxon>Eukaryota</taxon>
        <taxon>Metazoa</taxon>
        <taxon>Ecdysozoa</taxon>
        <taxon>Nematoda</taxon>
        <taxon>Chromadorea</taxon>
        <taxon>Rhabditida</taxon>
        <taxon>Rhabditina</taxon>
        <taxon>Rhabditomorpha</taxon>
        <taxon>Strongyloidea</taxon>
        <taxon>Heligmosomidae</taxon>
        <taxon>Heligmosomoides</taxon>
    </lineage>
</organism>